<dbReference type="RefSeq" id="WP_084532649.1">
    <property type="nucleotide sequence ID" value="NZ_FQUX01000007.1"/>
</dbReference>
<dbReference type="NCBIfam" id="TIGR04056">
    <property type="entry name" value="OMP_RagA_SusC"/>
    <property type="match status" value="1"/>
</dbReference>
<dbReference type="InterPro" id="IPR036942">
    <property type="entry name" value="Beta-barrel_TonB_sf"/>
</dbReference>
<comment type="subcellular location">
    <subcellularLocation>
        <location evidence="1 8">Cell outer membrane</location>
        <topology evidence="1 8">Multi-pass membrane protein</topology>
    </subcellularLocation>
</comment>
<keyword evidence="5 9" id="KW-0798">TonB box</keyword>
<feature type="domain" description="TonB-dependent receptor plug" evidence="12">
    <location>
        <begin position="120"/>
        <end position="227"/>
    </location>
</feature>
<evidence type="ECO:0000256" key="3">
    <source>
        <dbReference type="ARBA" id="ARBA00022452"/>
    </source>
</evidence>
<dbReference type="Gene3D" id="2.40.170.20">
    <property type="entry name" value="TonB-dependent receptor, beta-barrel domain"/>
    <property type="match status" value="1"/>
</dbReference>
<dbReference type="Gene3D" id="2.170.130.10">
    <property type="entry name" value="TonB-dependent receptor, plug domain"/>
    <property type="match status" value="1"/>
</dbReference>
<dbReference type="EMBL" id="FQUX01000007">
    <property type="protein sequence ID" value="SHF75800.1"/>
    <property type="molecule type" value="Genomic_DNA"/>
</dbReference>
<evidence type="ECO:0000256" key="7">
    <source>
        <dbReference type="ARBA" id="ARBA00023237"/>
    </source>
</evidence>
<dbReference type="SUPFAM" id="SSF49464">
    <property type="entry name" value="Carboxypeptidase regulatory domain-like"/>
    <property type="match status" value="1"/>
</dbReference>
<dbReference type="InterPro" id="IPR039426">
    <property type="entry name" value="TonB-dep_rcpt-like"/>
</dbReference>
<evidence type="ECO:0000256" key="9">
    <source>
        <dbReference type="RuleBase" id="RU003357"/>
    </source>
</evidence>
<gene>
    <name evidence="13" type="ORF">SAMN03080594_10741</name>
</gene>
<evidence type="ECO:0000256" key="4">
    <source>
        <dbReference type="ARBA" id="ARBA00022692"/>
    </source>
</evidence>
<dbReference type="InterPro" id="IPR012910">
    <property type="entry name" value="Plug_dom"/>
</dbReference>
<dbReference type="Gene3D" id="2.60.40.1120">
    <property type="entry name" value="Carboxypeptidase-like, regulatory domain"/>
    <property type="match status" value="1"/>
</dbReference>
<dbReference type="Proteomes" id="UP000184406">
    <property type="component" value="Unassembled WGS sequence"/>
</dbReference>
<keyword evidence="4 8" id="KW-0812">Transmembrane</keyword>
<dbReference type="OrthoDB" id="9768177at2"/>
<evidence type="ECO:0000256" key="2">
    <source>
        <dbReference type="ARBA" id="ARBA00022448"/>
    </source>
</evidence>
<keyword evidence="6 8" id="KW-0472">Membrane</keyword>
<keyword evidence="7 8" id="KW-0998">Cell outer membrane</keyword>
<evidence type="ECO:0000313" key="14">
    <source>
        <dbReference type="Proteomes" id="UP000184406"/>
    </source>
</evidence>
<dbReference type="SUPFAM" id="SSF56935">
    <property type="entry name" value="Porins"/>
    <property type="match status" value="1"/>
</dbReference>
<dbReference type="InterPro" id="IPR023997">
    <property type="entry name" value="TonB-dep_OMP_SusC/RagA_CS"/>
</dbReference>
<dbReference type="Pfam" id="PF00593">
    <property type="entry name" value="TonB_dep_Rec_b-barrel"/>
    <property type="match status" value="1"/>
</dbReference>
<dbReference type="InterPro" id="IPR023996">
    <property type="entry name" value="TonB-dep_OMP_SusC/RagA"/>
</dbReference>
<dbReference type="InterPro" id="IPR037066">
    <property type="entry name" value="Plug_dom_sf"/>
</dbReference>
<dbReference type="GO" id="GO:0009279">
    <property type="term" value="C:cell outer membrane"/>
    <property type="evidence" value="ECO:0007669"/>
    <property type="project" value="UniProtKB-SubCell"/>
</dbReference>
<comment type="similarity">
    <text evidence="8 9">Belongs to the TonB-dependent receptor family.</text>
</comment>
<keyword evidence="10" id="KW-0732">Signal</keyword>
<dbReference type="Pfam" id="PF07715">
    <property type="entry name" value="Plug"/>
    <property type="match status" value="1"/>
</dbReference>
<sequence length="1062" mass="116823">MKVKQKFKSKIRLCNAVLLFLFSTMGIMAQTVTGTVTSNDGPLPGASVIQKGTSNGAIADFDGLYELSLVAGEKTLVFSYLGYQTLEVAVGNNTVVDGFLQEDAQALDEAVVVGYGVQKKENLTGSVSIVGEDTFNNRPVANAQQALQGASPGLQISTSSATGEPGAEMNMSIRGLTSLEGGNSPLVLVDNIPMGINDIDPSDIASISVLKDVAASAIYGARAAFGVILITTKSGKKSGGVNISYSTNYAVTSPMNMPQNADALSFAYTMNQASENAGGSPYYSDTRLEWIAQNLANPGSAPEVEETANGLAWDLGVDGLNASAATDWESLLIKETSSRIKHNLSFSGGTDKTSYYVSGGYYDEEGLLKVGQDYFTRYNIDAKISTKATPWMDISLLTKYKYEEQEYPAHATSGSGRSFVTLLMTRLKPTKPAFYPGTDVWTGRIGEQELQKSLETKRQLILSPRVTLEPIKDWVTNIEFNYRTNDNSQQSRFPTVPSAVPDGNGGSIITSSNQESTRYYSSLWTNTYLSPNIYSAYTKSFGNHNFHAMAGYQQEKYSYSNLFAQSAYLLTDAIPSINTSVGEKTISDDKGHWSTQGVFGRFNYNYAEKYLFEMNVRRDGSSRFDSDNRWGTFPSVSGGWVLSKENFYPLKDQIEFLKFRGSYGSIGNQNVANYLYIPSLPISQSSWLFGGEQLWTVGIPNLSSVNLTWEKVNTVDFGLDLRTLNNRLGLTFDWYQSKIDNLVGPGESVPDVLGTSVPKINSGEVTTTGWEVELSWRNTSNGFSYGLRGVLSDYKSEITKYNNPTKLLNNYYEGMQLNEIWGMETAGLFQTADDVAGWENDQSFIYSGAWFPGDVKYMDLNGDNVIDIGDNTKDNPGDRKVIGNSTPRFQFGLSADASWKGFDASFVIQGVGKRDLDLRGLGTFRGPANGPLHANVYTEHLDYFRAEDTTNPLGPNTDGYFPNAYNQFTGQNNKNYLYPTTRYLQNGAYMRLKNVQVGYTIPKEITSKAKMSSVRIYVSGENLLTFTDLMIYDPEAFDGRDGRIGDQYPISKMVSLGLNINF</sequence>
<feature type="domain" description="TonB-dependent receptor-like beta-barrel" evidence="11">
    <location>
        <begin position="457"/>
        <end position="1023"/>
    </location>
</feature>
<keyword evidence="14" id="KW-1185">Reference proteome</keyword>
<dbReference type="InterPro" id="IPR008969">
    <property type="entry name" value="CarboxyPept-like_regulatory"/>
</dbReference>
<accession>A0A1M5E9E1</accession>
<evidence type="ECO:0000313" key="13">
    <source>
        <dbReference type="EMBL" id="SHF75800.1"/>
    </source>
</evidence>
<feature type="signal peptide" evidence="10">
    <location>
        <begin position="1"/>
        <end position="29"/>
    </location>
</feature>
<dbReference type="AlphaFoldDB" id="A0A1M5E9E1"/>
<evidence type="ECO:0000259" key="12">
    <source>
        <dbReference type="Pfam" id="PF07715"/>
    </source>
</evidence>
<dbReference type="NCBIfam" id="TIGR04057">
    <property type="entry name" value="SusC_RagA_signa"/>
    <property type="match status" value="1"/>
</dbReference>
<evidence type="ECO:0000256" key="8">
    <source>
        <dbReference type="PROSITE-ProRule" id="PRU01360"/>
    </source>
</evidence>
<evidence type="ECO:0000256" key="10">
    <source>
        <dbReference type="SAM" id="SignalP"/>
    </source>
</evidence>
<evidence type="ECO:0000256" key="1">
    <source>
        <dbReference type="ARBA" id="ARBA00004571"/>
    </source>
</evidence>
<feature type="chain" id="PRO_5013382000" evidence="10">
    <location>
        <begin position="30"/>
        <end position="1062"/>
    </location>
</feature>
<organism evidence="13 14">
    <name type="scientific">Arenibacter palladensis</name>
    <dbReference type="NCBI Taxonomy" id="237373"/>
    <lineage>
        <taxon>Bacteria</taxon>
        <taxon>Pseudomonadati</taxon>
        <taxon>Bacteroidota</taxon>
        <taxon>Flavobacteriia</taxon>
        <taxon>Flavobacteriales</taxon>
        <taxon>Flavobacteriaceae</taxon>
        <taxon>Arenibacter</taxon>
    </lineage>
</organism>
<keyword evidence="3 8" id="KW-1134">Transmembrane beta strand</keyword>
<proteinExistence type="inferred from homology"/>
<dbReference type="InterPro" id="IPR000531">
    <property type="entry name" value="Beta-barrel_TonB"/>
</dbReference>
<protein>
    <submittedName>
        <fullName evidence="13">TonB-linked outer membrane protein, SusC/RagA family</fullName>
    </submittedName>
</protein>
<dbReference type="PROSITE" id="PS52016">
    <property type="entry name" value="TONB_DEPENDENT_REC_3"/>
    <property type="match status" value="1"/>
</dbReference>
<keyword evidence="2 8" id="KW-0813">Transport</keyword>
<evidence type="ECO:0000256" key="6">
    <source>
        <dbReference type="ARBA" id="ARBA00023136"/>
    </source>
</evidence>
<reference evidence="14" key="1">
    <citation type="submission" date="2016-11" db="EMBL/GenBank/DDBJ databases">
        <authorList>
            <person name="Varghese N."/>
            <person name="Submissions S."/>
        </authorList>
    </citation>
    <scope>NUCLEOTIDE SEQUENCE [LARGE SCALE GENOMIC DNA]</scope>
    <source>
        <strain evidence="14">DSM 17539</strain>
    </source>
</reference>
<dbReference type="Pfam" id="PF13715">
    <property type="entry name" value="CarbopepD_reg_2"/>
    <property type="match status" value="1"/>
</dbReference>
<evidence type="ECO:0000256" key="5">
    <source>
        <dbReference type="ARBA" id="ARBA00023077"/>
    </source>
</evidence>
<name>A0A1M5E9E1_9FLAO</name>
<evidence type="ECO:0000259" key="11">
    <source>
        <dbReference type="Pfam" id="PF00593"/>
    </source>
</evidence>